<dbReference type="EMBL" id="BMAT01007859">
    <property type="protein sequence ID" value="GFR72949.1"/>
    <property type="molecule type" value="Genomic_DNA"/>
</dbReference>
<accession>A0AAV4FIS3</accession>
<evidence type="ECO:0000313" key="10">
    <source>
        <dbReference type="EMBL" id="GFR72949.1"/>
    </source>
</evidence>
<dbReference type="InterPro" id="IPR016039">
    <property type="entry name" value="Thiolase-like"/>
</dbReference>
<dbReference type="PANTHER" id="PTHR43775">
    <property type="entry name" value="FATTY ACID SYNTHASE"/>
    <property type="match status" value="1"/>
</dbReference>
<dbReference type="Pfam" id="PF00109">
    <property type="entry name" value="ketoacyl-synt"/>
    <property type="match status" value="1"/>
</dbReference>
<dbReference type="Proteomes" id="UP000762676">
    <property type="component" value="Unassembled WGS sequence"/>
</dbReference>
<evidence type="ECO:0000256" key="5">
    <source>
        <dbReference type="ARBA" id="ARBA00023002"/>
    </source>
</evidence>
<keyword evidence="4" id="KW-0521">NADP</keyword>
<organism evidence="10 11">
    <name type="scientific">Elysia marginata</name>
    <dbReference type="NCBI Taxonomy" id="1093978"/>
    <lineage>
        <taxon>Eukaryota</taxon>
        <taxon>Metazoa</taxon>
        <taxon>Spiralia</taxon>
        <taxon>Lophotrochozoa</taxon>
        <taxon>Mollusca</taxon>
        <taxon>Gastropoda</taxon>
        <taxon>Heterobranchia</taxon>
        <taxon>Euthyneura</taxon>
        <taxon>Panpulmonata</taxon>
        <taxon>Sacoglossa</taxon>
        <taxon>Placobranchoidea</taxon>
        <taxon>Plakobranchidae</taxon>
        <taxon>Elysia</taxon>
    </lineage>
</organism>
<dbReference type="GO" id="GO:0004312">
    <property type="term" value="F:fatty acid synthase activity"/>
    <property type="evidence" value="ECO:0007669"/>
    <property type="project" value="TreeGrafter"/>
</dbReference>
<keyword evidence="6" id="KW-0443">Lipid metabolism</keyword>
<evidence type="ECO:0000256" key="6">
    <source>
        <dbReference type="ARBA" id="ARBA00023098"/>
    </source>
</evidence>
<evidence type="ECO:0000313" key="11">
    <source>
        <dbReference type="Proteomes" id="UP000762676"/>
    </source>
</evidence>
<keyword evidence="5" id="KW-0560">Oxidoreductase</keyword>
<evidence type="ECO:0000256" key="2">
    <source>
        <dbReference type="ARBA" id="ARBA00022516"/>
    </source>
</evidence>
<feature type="domain" description="Beta-ketoacyl synthase-like N-terminal" evidence="9">
    <location>
        <begin position="2"/>
        <end position="71"/>
    </location>
</feature>
<dbReference type="PANTHER" id="PTHR43775:SF7">
    <property type="entry name" value="FATTY ACID SYNTHASE"/>
    <property type="match status" value="1"/>
</dbReference>
<keyword evidence="3" id="KW-0276">Fatty acid metabolism</keyword>
<dbReference type="InterPro" id="IPR014030">
    <property type="entry name" value="Ketoacyl_synth_N"/>
</dbReference>
<keyword evidence="8" id="KW-0511">Multifunctional enzyme</keyword>
<evidence type="ECO:0000256" key="4">
    <source>
        <dbReference type="ARBA" id="ARBA00022857"/>
    </source>
</evidence>
<evidence type="ECO:0000256" key="3">
    <source>
        <dbReference type="ARBA" id="ARBA00022832"/>
    </source>
</evidence>
<dbReference type="GO" id="GO:0016491">
    <property type="term" value="F:oxidoreductase activity"/>
    <property type="evidence" value="ECO:0007669"/>
    <property type="project" value="UniProtKB-KW"/>
</dbReference>
<sequence>MEAAFMHMRTGVVDSAFVAGTNTTFRAYTSKIYQNMGMMSNEACKAFDNTGDGFVRAEVVSAILLKKSDDAKRIYCSVVNTKTNNDGFTPQGQIERVWAFGGTVEDCRTLS</sequence>
<dbReference type="AlphaFoldDB" id="A0AAV4FIS3"/>
<evidence type="ECO:0000259" key="9">
    <source>
        <dbReference type="Pfam" id="PF00109"/>
    </source>
</evidence>
<dbReference type="SUPFAM" id="SSF53901">
    <property type="entry name" value="Thiolase-like"/>
    <property type="match status" value="1"/>
</dbReference>
<keyword evidence="2" id="KW-0444">Lipid biosynthesis</keyword>
<dbReference type="InterPro" id="IPR050091">
    <property type="entry name" value="PKS_NRPS_Biosynth_Enz"/>
</dbReference>
<keyword evidence="7" id="KW-0275">Fatty acid biosynthesis</keyword>
<dbReference type="Gene3D" id="3.40.47.10">
    <property type="match status" value="1"/>
</dbReference>
<name>A0AAV4FIS3_9GAST</name>
<evidence type="ECO:0000256" key="1">
    <source>
        <dbReference type="ARBA" id="ARBA00022450"/>
    </source>
</evidence>
<dbReference type="GO" id="GO:0006633">
    <property type="term" value="P:fatty acid biosynthetic process"/>
    <property type="evidence" value="ECO:0007669"/>
    <property type="project" value="UniProtKB-KW"/>
</dbReference>
<evidence type="ECO:0000256" key="8">
    <source>
        <dbReference type="ARBA" id="ARBA00023268"/>
    </source>
</evidence>
<gene>
    <name evidence="10" type="ORF">ElyMa_003854400</name>
</gene>
<proteinExistence type="predicted"/>
<keyword evidence="11" id="KW-1185">Reference proteome</keyword>
<comment type="caution">
    <text evidence="10">The sequence shown here is derived from an EMBL/GenBank/DDBJ whole genome shotgun (WGS) entry which is preliminary data.</text>
</comment>
<reference evidence="10 11" key="1">
    <citation type="journal article" date="2021" name="Elife">
        <title>Chloroplast acquisition without the gene transfer in kleptoplastic sea slugs, Plakobranchus ocellatus.</title>
        <authorList>
            <person name="Maeda T."/>
            <person name="Takahashi S."/>
            <person name="Yoshida T."/>
            <person name="Shimamura S."/>
            <person name="Takaki Y."/>
            <person name="Nagai Y."/>
            <person name="Toyoda A."/>
            <person name="Suzuki Y."/>
            <person name="Arimoto A."/>
            <person name="Ishii H."/>
            <person name="Satoh N."/>
            <person name="Nishiyama T."/>
            <person name="Hasebe M."/>
            <person name="Maruyama T."/>
            <person name="Minagawa J."/>
            <person name="Obokata J."/>
            <person name="Shigenobu S."/>
        </authorList>
    </citation>
    <scope>NUCLEOTIDE SEQUENCE [LARGE SCALE GENOMIC DNA]</scope>
</reference>
<evidence type="ECO:0000256" key="7">
    <source>
        <dbReference type="ARBA" id="ARBA00023160"/>
    </source>
</evidence>
<keyword evidence="1" id="KW-0596">Phosphopantetheine</keyword>
<protein>
    <submittedName>
        <fullName evidence="10">Fatty acid synthase</fullName>
    </submittedName>
</protein>